<dbReference type="PANTHER" id="PTHR43364:SF4">
    <property type="entry name" value="NAD(P)-LINKED OXIDOREDUCTASE SUPERFAMILY PROTEIN"/>
    <property type="match status" value="1"/>
</dbReference>
<dbReference type="GO" id="GO:0016491">
    <property type="term" value="F:oxidoreductase activity"/>
    <property type="evidence" value="ECO:0007669"/>
    <property type="project" value="UniProtKB-KW"/>
</dbReference>
<keyword evidence="4" id="KW-1185">Reference proteome</keyword>
<gene>
    <name evidence="3" type="ORF">B0H16DRAFT_1675114</name>
</gene>
<protein>
    <submittedName>
        <fullName evidence="3">Aldehyde reductase</fullName>
    </submittedName>
</protein>
<keyword evidence="1" id="KW-0560">Oxidoreductase</keyword>
<dbReference type="AlphaFoldDB" id="A0AAD7IZH6"/>
<reference evidence="3" key="1">
    <citation type="submission" date="2023-03" db="EMBL/GenBank/DDBJ databases">
        <title>Massive genome expansion in bonnet fungi (Mycena s.s.) driven by repeated elements and novel gene families across ecological guilds.</title>
        <authorList>
            <consortium name="Lawrence Berkeley National Laboratory"/>
            <person name="Harder C.B."/>
            <person name="Miyauchi S."/>
            <person name="Viragh M."/>
            <person name="Kuo A."/>
            <person name="Thoen E."/>
            <person name="Andreopoulos B."/>
            <person name="Lu D."/>
            <person name="Skrede I."/>
            <person name="Drula E."/>
            <person name="Henrissat B."/>
            <person name="Morin E."/>
            <person name="Kohler A."/>
            <person name="Barry K."/>
            <person name="LaButti K."/>
            <person name="Morin E."/>
            <person name="Salamov A."/>
            <person name="Lipzen A."/>
            <person name="Mereny Z."/>
            <person name="Hegedus B."/>
            <person name="Baldrian P."/>
            <person name="Stursova M."/>
            <person name="Weitz H."/>
            <person name="Taylor A."/>
            <person name="Grigoriev I.V."/>
            <person name="Nagy L.G."/>
            <person name="Martin F."/>
            <person name="Kauserud H."/>
        </authorList>
    </citation>
    <scope>NUCLEOTIDE SEQUENCE</scope>
    <source>
        <strain evidence="3">CBHHK182m</strain>
    </source>
</reference>
<dbReference type="EMBL" id="JARKIB010000054">
    <property type="protein sequence ID" value="KAJ7753849.1"/>
    <property type="molecule type" value="Genomic_DNA"/>
</dbReference>
<dbReference type="InterPro" id="IPR050523">
    <property type="entry name" value="AKR_Detox_Biosynth"/>
</dbReference>
<comment type="caution">
    <text evidence="3">The sequence shown here is derived from an EMBL/GenBank/DDBJ whole genome shotgun (WGS) entry which is preliminary data.</text>
</comment>
<proteinExistence type="predicted"/>
<dbReference type="Proteomes" id="UP001215598">
    <property type="component" value="Unassembled WGS sequence"/>
</dbReference>
<dbReference type="InterPro" id="IPR036812">
    <property type="entry name" value="NAD(P)_OxRdtase_dom_sf"/>
</dbReference>
<evidence type="ECO:0000259" key="2">
    <source>
        <dbReference type="Pfam" id="PF00248"/>
    </source>
</evidence>
<evidence type="ECO:0000256" key="1">
    <source>
        <dbReference type="ARBA" id="ARBA00023002"/>
    </source>
</evidence>
<feature type="domain" description="NADP-dependent oxidoreductase" evidence="2">
    <location>
        <begin position="14"/>
        <end position="231"/>
    </location>
</feature>
<accession>A0AAD7IZH6</accession>
<organism evidence="3 4">
    <name type="scientific">Mycena metata</name>
    <dbReference type="NCBI Taxonomy" id="1033252"/>
    <lineage>
        <taxon>Eukaryota</taxon>
        <taxon>Fungi</taxon>
        <taxon>Dikarya</taxon>
        <taxon>Basidiomycota</taxon>
        <taxon>Agaricomycotina</taxon>
        <taxon>Agaricomycetes</taxon>
        <taxon>Agaricomycetidae</taxon>
        <taxon>Agaricales</taxon>
        <taxon>Marasmiineae</taxon>
        <taxon>Mycenaceae</taxon>
        <taxon>Mycena</taxon>
    </lineage>
</organism>
<evidence type="ECO:0000313" key="3">
    <source>
        <dbReference type="EMBL" id="KAJ7753849.1"/>
    </source>
</evidence>
<dbReference type="Gene3D" id="3.20.20.100">
    <property type="entry name" value="NADP-dependent oxidoreductase domain"/>
    <property type="match status" value="1"/>
</dbReference>
<name>A0AAD7IZH6_9AGAR</name>
<dbReference type="Pfam" id="PF00248">
    <property type="entry name" value="Aldo_ket_red"/>
    <property type="match status" value="1"/>
</dbReference>
<evidence type="ECO:0000313" key="4">
    <source>
        <dbReference type="Proteomes" id="UP001215598"/>
    </source>
</evidence>
<dbReference type="PANTHER" id="PTHR43364">
    <property type="entry name" value="NADH-SPECIFIC METHYLGLYOXAL REDUCTASE-RELATED"/>
    <property type="match status" value="1"/>
</dbReference>
<sequence>MANTFPKISIEKVYKLLKEGGVDTIDTGRIYGVSEEWIGKTGGGKRFTIDSKTPGGLIPGSSTGETIPQHAKETVERLGVDKVDVYYIHDQLRGINTAYTAGHFKRFGLSNFTPADVQRIYDICKENGYPLPTVYQGNYSAVARKPEAELIPLLLRKLGIALYIYSPISGGLLTKTSTQLREREGGAMEPLYDGLYHKPSYHTALDLWAEAAAEAGCSKADLAYRWVASDSALDAKYGDAIVFANFGNDCVAQTWVKIDEIWKVVEHDAPLDNFNK</sequence>
<dbReference type="SUPFAM" id="SSF51430">
    <property type="entry name" value="NAD(P)-linked oxidoreductase"/>
    <property type="match status" value="1"/>
</dbReference>
<dbReference type="InterPro" id="IPR023210">
    <property type="entry name" value="NADP_OxRdtase_dom"/>
</dbReference>